<gene>
    <name evidence="9" type="primary">Ifit2</name>
</gene>
<dbReference type="FunCoup" id="A0A6P3VAU8">
    <property type="interactions" value="320"/>
</dbReference>
<comment type="similarity">
    <text evidence="6">Belongs to the IFIT family.</text>
</comment>
<dbReference type="PANTHER" id="PTHR10271">
    <property type="entry name" value="INTERFERON-INDUCED PROTEIN WITH TETRATRICOPEPTIDE REPEATS"/>
    <property type="match status" value="1"/>
</dbReference>
<dbReference type="SMART" id="SM00028">
    <property type="entry name" value="TPR"/>
    <property type="match status" value="5"/>
</dbReference>
<organism evidence="8 9">
    <name type="scientific">Octodon degus</name>
    <name type="common">Degu</name>
    <name type="synonym">Sciurus degus</name>
    <dbReference type="NCBI Taxonomy" id="10160"/>
    <lineage>
        <taxon>Eukaryota</taxon>
        <taxon>Metazoa</taxon>
        <taxon>Chordata</taxon>
        <taxon>Craniata</taxon>
        <taxon>Vertebrata</taxon>
        <taxon>Euteleostomi</taxon>
        <taxon>Mammalia</taxon>
        <taxon>Eutheria</taxon>
        <taxon>Euarchontoglires</taxon>
        <taxon>Glires</taxon>
        <taxon>Rodentia</taxon>
        <taxon>Hystricomorpha</taxon>
        <taxon>Octodontidae</taxon>
        <taxon>Octodon</taxon>
    </lineage>
</organism>
<keyword evidence="4" id="KW-0391">Immunity</keyword>
<keyword evidence="5" id="KW-0051">Antiviral defense</keyword>
<dbReference type="OrthoDB" id="10043504at2759"/>
<dbReference type="GO" id="GO:0005829">
    <property type="term" value="C:cytosol"/>
    <property type="evidence" value="ECO:0007669"/>
    <property type="project" value="TreeGrafter"/>
</dbReference>
<evidence type="ECO:0000256" key="6">
    <source>
        <dbReference type="ARBA" id="ARBA00038336"/>
    </source>
</evidence>
<keyword evidence="3 7" id="KW-0802">TPR repeat</keyword>
<dbReference type="InterPro" id="IPR019734">
    <property type="entry name" value="TPR_rpt"/>
</dbReference>
<evidence type="ECO:0000256" key="7">
    <source>
        <dbReference type="PROSITE-ProRule" id="PRU00339"/>
    </source>
</evidence>
<keyword evidence="1" id="KW-0399">Innate immunity</keyword>
<dbReference type="PANTHER" id="PTHR10271:SF4">
    <property type="entry name" value="INTERFERON-INDUCED PROTEIN WITH TETRATRICOPEPTIDE REPEATS 2"/>
    <property type="match status" value="1"/>
</dbReference>
<name>A0A6P3VAU8_OCTDE</name>
<dbReference type="AlphaFoldDB" id="A0A6P3VAU8"/>
<protein>
    <submittedName>
        <fullName evidence="9">Interferon-induced protein with tetratricopeptide repeats 2</fullName>
    </submittedName>
</protein>
<evidence type="ECO:0000256" key="4">
    <source>
        <dbReference type="ARBA" id="ARBA00022859"/>
    </source>
</evidence>
<feature type="repeat" description="TPR" evidence="7">
    <location>
        <begin position="242"/>
        <end position="275"/>
    </location>
</feature>
<dbReference type="GO" id="GO:0051607">
    <property type="term" value="P:defense response to virus"/>
    <property type="evidence" value="ECO:0007669"/>
    <property type="project" value="UniProtKB-KW"/>
</dbReference>
<dbReference type="InterPro" id="IPR011990">
    <property type="entry name" value="TPR-like_helical_dom_sf"/>
</dbReference>
<dbReference type="GeneID" id="101569338"/>
<evidence type="ECO:0000256" key="1">
    <source>
        <dbReference type="ARBA" id="ARBA00022588"/>
    </source>
</evidence>
<evidence type="ECO:0000256" key="2">
    <source>
        <dbReference type="ARBA" id="ARBA00022737"/>
    </source>
</evidence>
<proteinExistence type="inferred from homology"/>
<dbReference type="SUPFAM" id="SSF48452">
    <property type="entry name" value="TPR-like"/>
    <property type="match status" value="3"/>
</dbReference>
<evidence type="ECO:0000313" key="8">
    <source>
        <dbReference type="Proteomes" id="UP000515203"/>
    </source>
</evidence>
<dbReference type="GO" id="GO:0045087">
    <property type="term" value="P:innate immune response"/>
    <property type="evidence" value="ECO:0007669"/>
    <property type="project" value="UniProtKB-KW"/>
</dbReference>
<dbReference type="Pfam" id="PF13181">
    <property type="entry name" value="TPR_8"/>
    <property type="match status" value="1"/>
</dbReference>
<dbReference type="GO" id="GO:0035457">
    <property type="term" value="P:cellular response to interferon-alpha"/>
    <property type="evidence" value="ECO:0007669"/>
    <property type="project" value="UniProtKB-ARBA"/>
</dbReference>
<dbReference type="PROSITE" id="PS50005">
    <property type="entry name" value="TPR"/>
    <property type="match status" value="1"/>
</dbReference>
<reference evidence="9" key="1">
    <citation type="submission" date="2025-08" db="UniProtKB">
        <authorList>
            <consortium name="RefSeq"/>
        </authorList>
    </citation>
    <scope>IDENTIFICATION</scope>
</reference>
<evidence type="ECO:0000256" key="3">
    <source>
        <dbReference type="ARBA" id="ARBA00022803"/>
    </source>
</evidence>
<dbReference type="InParanoid" id="A0A6P3VAU8"/>
<dbReference type="FunFam" id="1.25.40.10:FF:000036">
    <property type="entry name" value="interferon-induced protein with tetratricopeptide repeats 5"/>
    <property type="match status" value="1"/>
</dbReference>
<keyword evidence="2" id="KW-0677">Repeat</keyword>
<evidence type="ECO:0000256" key="5">
    <source>
        <dbReference type="ARBA" id="ARBA00023118"/>
    </source>
</evidence>
<dbReference type="Gene3D" id="1.25.40.10">
    <property type="entry name" value="Tetratricopeptide repeat domain"/>
    <property type="match status" value="3"/>
</dbReference>
<evidence type="ECO:0000313" key="9">
    <source>
        <dbReference type="RefSeq" id="XP_012370388.2"/>
    </source>
</evidence>
<sequence>MSEATKDSLERHLQQLKCHFTWNLIGDKSLDEFEDAVLHKDQFQNSEFKATMLNISAYIKHLRGQNKAALDCLKQAEEVIQREHAGQAKLRSLVTWGNYAWIYYHMGQVEDAQAYLDKVKQVCEEFSSPYRLESPELHGEEGWARLKCTTKQNERAKVCFEKALEKKPKDPEFTSGWAIASSRLDRWPVSQDPTDPLRKAIRLNPNNQYIKILLALKFQKEEQEDEGERLVEEALNKAPDATDVLHSAAWFYRNKHAWDKAINQLRKALKILPHNHYLHYQIGSCYKSQFLQLKNMGDNEIYGKREKLLEQVELAVKHLEEAKKNNVNFPSIFSTIAGIYAHAGDHEKAESYFQKEFSQELSPVAKQVLHLQYGNFQLYQMKCEDKAIQHFIEGVKINVESNESLAKMKSKLQRIAKKRLSKNEADSEALTLLAFLQELSGETQQRDKDLKRDLDSKLHRFSASRLAKNEE</sequence>
<dbReference type="Proteomes" id="UP000515203">
    <property type="component" value="Unplaced"/>
</dbReference>
<keyword evidence="8" id="KW-1185">Reference proteome</keyword>
<dbReference type="CTD" id="3433"/>
<dbReference type="RefSeq" id="XP_012370388.2">
    <property type="nucleotide sequence ID" value="XM_012514934.2"/>
</dbReference>
<accession>A0A6P3VAU8</accession>